<dbReference type="EMBL" id="CM044707">
    <property type="protein sequence ID" value="KAI5652570.1"/>
    <property type="molecule type" value="Genomic_DNA"/>
</dbReference>
<sequence>MIIPRHRAVSRRDGGLKKKHVCLTTSASLRSIFLGYQTWQFYLYCCCPRVPTKVYKLYGNGIREKKKEHDHNPTCAERWWSEKETCLLFYSCNFTVPGWKNRPAPEERSIFSGSNMGVKHGNSIYIVVVLEYLAAKDYEFDGNRIRDKKKNIHTPTCATSYRKERIHRYIKKGQYSRLIRTGNPVYMAAILEYLAAQKGVVGRRCGHLEKKHVSWSTRAGLQYLIERIHRYVNKDRYSQGVRTSDPAFMAAILEYFVPKVLEFARKAIRDNKEEQDHTPTCVKLLATVTTPHGGRLLKTKLVLLPKENEKAAVKEPAKTIENSAVSKRDGSLKKKHVSLSTSTSLRFLMRIIGHHLKKGRYLQGIKHGNSIYIVVVLERLATKDYELDGNGIRDKRRT</sequence>
<reference evidence="2" key="1">
    <citation type="journal article" date="2023" name="Nat. Plants">
        <title>Single-cell RNA sequencing provides a high-resolution roadmap for understanding the multicellular compartmentation of specialized metabolism.</title>
        <authorList>
            <person name="Sun S."/>
            <person name="Shen X."/>
            <person name="Li Y."/>
            <person name="Li Y."/>
            <person name="Wang S."/>
            <person name="Li R."/>
            <person name="Zhang H."/>
            <person name="Shen G."/>
            <person name="Guo B."/>
            <person name="Wei J."/>
            <person name="Xu J."/>
            <person name="St-Pierre B."/>
            <person name="Chen S."/>
            <person name="Sun C."/>
        </authorList>
    </citation>
    <scope>NUCLEOTIDE SEQUENCE [LARGE SCALE GENOMIC DNA]</scope>
</reference>
<proteinExistence type="predicted"/>
<organism evidence="1 2">
    <name type="scientific">Catharanthus roseus</name>
    <name type="common">Madagascar periwinkle</name>
    <name type="synonym">Vinca rosea</name>
    <dbReference type="NCBI Taxonomy" id="4058"/>
    <lineage>
        <taxon>Eukaryota</taxon>
        <taxon>Viridiplantae</taxon>
        <taxon>Streptophyta</taxon>
        <taxon>Embryophyta</taxon>
        <taxon>Tracheophyta</taxon>
        <taxon>Spermatophyta</taxon>
        <taxon>Magnoliopsida</taxon>
        <taxon>eudicotyledons</taxon>
        <taxon>Gunneridae</taxon>
        <taxon>Pentapetalae</taxon>
        <taxon>asterids</taxon>
        <taxon>lamiids</taxon>
        <taxon>Gentianales</taxon>
        <taxon>Apocynaceae</taxon>
        <taxon>Rauvolfioideae</taxon>
        <taxon>Vinceae</taxon>
        <taxon>Catharanthinae</taxon>
        <taxon>Catharanthus</taxon>
    </lineage>
</organism>
<evidence type="ECO:0000313" key="1">
    <source>
        <dbReference type="EMBL" id="KAI5652570.1"/>
    </source>
</evidence>
<keyword evidence="2" id="KW-1185">Reference proteome</keyword>
<dbReference type="Proteomes" id="UP001060085">
    <property type="component" value="Linkage Group LG07"/>
</dbReference>
<evidence type="ECO:0000313" key="2">
    <source>
        <dbReference type="Proteomes" id="UP001060085"/>
    </source>
</evidence>
<name>A0ACB9ZVC6_CATRO</name>
<gene>
    <name evidence="1" type="ORF">M9H77_29757</name>
</gene>
<comment type="caution">
    <text evidence="1">The sequence shown here is derived from an EMBL/GenBank/DDBJ whole genome shotgun (WGS) entry which is preliminary data.</text>
</comment>
<accession>A0ACB9ZVC6</accession>
<protein>
    <submittedName>
        <fullName evidence="1">Uncharacterized protein</fullName>
    </submittedName>
</protein>